<protein>
    <submittedName>
        <fullName evidence="7">MFS transporter</fullName>
    </submittedName>
</protein>
<keyword evidence="4 6" id="KW-1133">Transmembrane helix</keyword>
<dbReference type="InterPro" id="IPR050495">
    <property type="entry name" value="ATG22/LtaA_families"/>
</dbReference>
<dbReference type="PANTHER" id="PTHR23519">
    <property type="entry name" value="AUTOPHAGY-RELATED PROTEIN 22"/>
    <property type="match status" value="1"/>
</dbReference>
<keyword evidence="2" id="KW-0813">Transport</keyword>
<keyword evidence="5 6" id="KW-0472">Membrane</keyword>
<keyword evidence="8" id="KW-1185">Reference proteome</keyword>
<accession>A0ABW3CWV7</accession>
<evidence type="ECO:0000256" key="4">
    <source>
        <dbReference type="ARBA" id="ARBA00022989"/>
    </source>
</evidence>
<comment type="caution">
    <text evidence="7">The sequence shown here is derived from an EMBL/GenBank/DDBJ whole genome shotgun (WGS) entry which is preliminary data.</text>
</comment>
<feature type="transmembrane region" description="Helical" evidence="6">
    <location>
        <begin position="63"/>
        <end position="82"/>
    </location>
</feature>
<reference evidence="8" key="1">
    <citation type="journal article" date="2019" name="Int. J. Syst. Evol. Microbiol.">
        <title>The Global Catalogue of Microorganisms (GCM) 10K type strain sequencing project: providing services to taxonomists for standard genome sequencing and annotation.</title>
        <authorList>
            <consortium name="The Broad Institute Genomics Platform"/>
            <consortium name="The Broad Institute Genome Sequencing Center for Infectious Disease"/>
            <person name="Wu L."/>
            <person name="Ma J."/>
        </authorList>
    </citation>
    <scope>NUCLEOTIDE SEQUENCE [LARGE SCALE GENOMIC DNA]</scope>
    <source>
        <strain evidence="8">CCUG 62952</strain>
    </source>
</reference>
<dbReference type="Gene3D" id="1.20.1250.20">
    <property type="entry name" value="MFS general substrate transporter like domains"/>
    <property type="match status" value="1"/>
</dbReference>
<sequence>MRTTTIVKGDKKTINAWIFYDWANSVYPLVITTAIFPIYYEGATEAIGGKIEVFGYEFINTELINYVGALSFLIVSIVSPFLSGIADYAGHKKTFLKFFCYLGALSCIGLYFFDVEHPIFGLTCYLFASVGFWGSLVFYNSYLPEIAEPAEHDAISAKGFSMGYIGSVILLLISLAITLGHESLGLAEGEAAKMSFILTGIWWIGFSQITYRRLPNVKTGVKVKGKLLLNGYRELYKTFKGLEHTKRLKRYLRAFFVYSMGVQTVMLAAVYFAAKEVAWAEGEKTQGLIVSMLLIQFLGVAGAQLLAKVSGKIGNLNALKIVVGFWAALCVVGYFVETPLQFYIIAAFVGLVMGAIQALSRSTYSKFLPPNTQDTASYFSFYDVSEKIGLIIGLFVFGYIEGITGSIRSSILALIVFFIIGFLLLMMVPKEESVVDN</sequence>
<dbReference type="EMBL" id="JBHTJH010000004">
    <property type="protein sequence ID" value="MFD0861645.1"/>
    <property type="molecule type" value="Genomic_DNA"/>
</dbReference>
<dbReference type="Proteomes" id="UP001596978">
    <property type="component" value="Unassembled WGS sequence"/>
</dbReference>
<evidence type="ECO:0000256" key="6">
    <source>
        <dbReference type="SAM" id="Phobius"/>
    </source>
</evidence>
<evidence type="ECO:0000256" key="3">
    <source>
        <dbReference type="ARBA" id="ARBA00022692"/>
    </source>
</evidence>
<evidence type="ECO:0000313" key="7">
    <source>
        <dbReference type="EMBL" id="MFD0861645.1"/>
    </source>
</evidence>
<feature type="transmembrane region" description="Helical" evidence="6">
    <location>
        <begin position="286"/>
        <end position="306"/>
    </location>
</feature>
<feature type="transmembrane region" description="Helical" evidence="6">
    <location>
        <begin position="191"/>
        <end position="211"/>
    </location>
</feature>
<feature type="transmembrane region" description="Helical" evidence="6">
    <location>
        <begin position="381"/>
        <end position="400"/>
    </location>
</feature>
<dbReference type="RefSeq" id="WP_386405047.1">
    <property type="nucleotide sequence ID" value="NZ_JBHTJH010000004.1"/>
</dbReference>
<dbReference type="InterPro" id="IPR024671">
    <property type="entry name" value="Atg22-like"/>
</dbReference>
<dbReference type="SUPFAM" id="SSF103473">
    <property type="entry name" value="MFS general substrate transporter"/>
    <property type="match status" value="1"/>
</dbReference>
<feature type="transmembrane region" description="Helical" evidence="6">
    <location>
        <begin position="255"/>
        <end position="274"/>
    </location>
</feature>
<feature type="transmembrane region" description="Helical" evidence="6">
    <location>
        <begin position="406"/>
        <end position="428"/>
    </location>
</feature>
<keyword evidence="3 6" id="KW-0812">Transmembrane</keyword>
<feature type="transmembrane region" description="Helical" evidence="6">
    <location>
        <begin position="119"/>
        <end position="139"/>
    </location>
</feature>
<evidence type="ECO:0000256" key="1">
    <source>
        <dbReference type="ARBA" id="ARBA00004127"/>
    </source>
</evidence>
<organism evidence="7 8">
    <name type="scientific">Sungkyunkwania multivorans</name>
    <dbReference type="NCBI Taxonomy" id="1173618"/>
    <lineage>
        <taxon>Bacteria</taxon>
        <taxon>Pseudomonadati</taxon>
        <taxon>Bacteroidota</taxon>
        <taxon>Flavobacteriia</taxon>
        <taxon>Flavobacteriales</taxon>
        <taxon>Flavobacteriaceae</taxon>
        <taxon>Sungkyunkwania</taxon>
    </lineage>
</organism>
<feature type="transmembrane region" description="Helical" evidence="6">
    <location>
        <begin position="318"/>
        <end position="336"/>
    </location>
</feature>
<comment type="subcellular location">
    <subcellularLocation>
        <location evidence="1">Endomembrane system</location>
        <topology evidence="1">Multi-pass membrane protein</topology>
    </subcellularLocation>
</comment>
<feature type="transmembrane region" description="Helical" evidence="6">
    <location>
        <begin position="160"/>
        <end position="179"/>
    </location>
</feature>
<dbReference type="PANTHER" id="PTHR23519:SF1">
    <property type="entry name" value="AUTOPHAGY-RELATED PROTEIN 22"/>
    <property type="match status" value="1"/>
</dbReference>
<dbReference type="InterPro" id="IPR036259">
    <property type="entry name" value="MFS_trans_sf"/>
</dbReference>
<evidence type="ECO:0000313" key="8">
    <source>
        <dbReference type="Proteomes" id="UP001596978"/>
    </source>
</evidence>
<evidence type="ECO:0000256" key="2">
    <source>
        <dbReference type="ARBA" id="ARBA00022448"/>
    </source>
</evidence>
<evidence type="ECO:0000256" key="5">
    <source>
        <dbReference type="ARBA" id="ARBA00023136"/>
    </source>
</evidence>
<dbReference type="Pfam" id="PF11700">
    <property type="entry name" value="ATG22"/>
    <property type="match status" value="1"/>
</dbReference>
<gene>
    <name evidence="7" type="ORF">ACFQ1M_05470</name>
</gene>
<proteinExistence type="predicted"/>
<feature type="transmembrane region" description="Helical" evidence="6">
    <location>
        <begin position="342"/>
        <end position="360"/>
    </location>
</feature>
<name>A0ABW3CWV7_9FLAO</name>
<feature type="transmembrane region" description="Helical" evidence="6">
    <location>
        <begin position="94"/>
        <end position="113"/>
    </location>
</feature>